<dbReference type="GO" id="GO:0005829">
    <property type="term" value="C:cytosol"/>
    <property type="evidence" value="ECO:0007669"/>
    <property type="project" value="TreeGrafter"/>
</dbReference>
<dbReference type="InterPro" id="IPR010930">
    <property type="entry name" value="Flg_bb/hook_C_dom"/>
</dbReference>
<dbReference type="InterPro" id="IPR037925">
    <property type="entry name" value="FlgE/F/G-like"/>
</dbReference>
<dbReference type="Pfam" id="PF22692">
    <property type="entry name" value="LlgE_F_G_D1"/>
    <property type="match status" value="1"/>
</dbReference>
<comment type="function">
    <text evidence="5">A flexible structure which links the flagellar filament to the drive apparatus in the basal body.</text>
</comment>
<dbReference type="GO" id="GO:0071978">
    <property type="term" value="P:bacterial-type flagellum-dependent swarming motility"/>
    <property type="evidence" value="ECO:0007669"/>
    <property type="project" value="TreeGrafter"/>
</dbReference>
<comment type="subcellular location">
    <subcellularLocation>
        <location evidence="1 5">Bacterial flagellum basal body</location>
    </subcellularLocation>
</comment>
<dbReference type="InterPro" id="IPR020013">
    <property type="entry name" value="Flagellar_FlgE/F/G"/>
</dbReference>
<evidence type="ECO:0000256" key="4">
    <source>
        <dbReference type="ARBA" id="ARBA00023143"/>
    </source>
</evidence>
<dbReference type="OrthoDB" id="8578401at2"/>
<sequence>MSFEIALSGINAINTSLDSISNNIANAGTYGFKATRANFASLYAGSQPAGAQINSLTQSIDIGGGAMTTGRGLDAMVQGRGFFVTKEASGVEVYTRVGIFGTDQDGFLVDASNRRVQGYAVMRDAAGVPLEGAGLGAMGDLQVPSGQVAAQASSRMQYVSNLSSDWVAPTAAFDASNPLTYNSSDVSVVYDSLGSQHTVTQYFVKTATNQVTVHYTFDGVANGTPQALNFGTDGKLATVPAVTLAATPAGATAMSIALDYTGTTQYSGESRPSVNAPNGYASGTRVNVTLSEDGSVIAEYSNGQKQKVGTVALATFPNEQALQAISDTSWTTTSTSGTPLYATPGTGMAGELTVGAIEQSNVDMTSELVNLMTSQRNYQANTKVISTADDMMQSLMQAV</sequence>
<evidence type="ECO:0000256" key="1">
    <source>
        <dbReference type="ARBA" id="ARBA00004117"/>
    </source>
</evidence>
<dbReference type="InterPro" id="IPR053967">
    <property type="entry name" value="LlgE_F_G-like_D1"/>
</dbReference>
<feature type="domain" description="Flagellar hook protein FlgE/F/G-like D1" evidence="8">
    <location>
        <begin position="76"/>
        <end position="140"/>
    </location>
</feature>
<dbReference type="Proteomes" id="UP000252884">
    <property type="component" value="Unassembled WGS sequence"/>
</dbReference>
<dbReference type="InterPro" id="IPR037058">
    <property type="entry name" value="Falgellar_hook_FlgE_sf"/>
</dbReference>
<evidence type="ECO:0000259" key="8">
    <source>
        <dbReference type="Pfam" id="PF22692"/>
    </source>
</evidence>
<keyword evidence="9" id="KW-0969">Cilium</keyword>
<keyword evidence="9" id="KW-0966">Cell projection</keyword>
<protein>
    <recommendedName>
        <fullName evidence="3 5">Flagellar hook protein FlgE</fullName>
    </recommendedName>
</protein>
<dbReference type="PANTHER" id="PTHR30435:SF1">
    <property type="entry name" value="FLAGELLAR HOOK PROTEIN FLGE"/>
    <property type="match status" value="1"/>
</dbReference>
<dbReference type="EMBL" id="QPJK01000005">
    <property type="protein sequence ID" value="RCW70473.1"/>
    <property type="molecule type" value="Genomic_DNA"/>
</dbReference>
<dbReference type="Gene3D" id="2.60.98.20">
    <property type="entry name" value="Flagellar hook protein FlgE"/>
    <property type="match status" value="1"/>
</dbReference>
<reference evidence="9 10" key="1">
    <citation type="submission" date="2018-07" db="EMBL/GenBank/DDBJ databases">
        <title>Genomic Encyclopedia of Type Strains, Phase IV (KMG-IV): sequencing the most valuable type-strain genomes for metagenomic binning, comparative biology and taxonomic classification.</title>
        <authorList>
            <person name="Goeker M."/>
        </authorList>
    </citation>
    <scope>NUCLEOTIDE SEQUENCE [LARGE SCALE GENOMIC DNA]</scope>
    <source>
        <strain evidence="9 10">DSM 21634</strain>
    </source>
</reference>
<evidence type="ECO:0000313" key="9">
    <source>
        <dbReference type="EMBL" id="RCW70473.1"/>
    </source>
</evidence>
<dbReference type="GO" id="GO:0009425">
    <property type="term" value="C:bacterial-type flagellum basal body"/>
    <property type="evidence" value="ECO:0007669"/>
    <property type="project" value="UniProtKB-SubCell"/>
</dbReference>
<feature type="domain" description="Flagellar hook protein FlgE D2" evidence="7">
    <location>
        <begin position="161"/>
        <end position="280"/>
    </location>
</feature>
<evidence type="ECO:0000259" key="6">
    <source>
        <dbReference type="Pfam" id="PF06429"/>
    </source>
</evidence>
<dbReference type="InterPro" id="IPR011491">
    <property type="entry name" value="FlgE_D2"/>
</dbReference>
<feature type="domain" description="Flagellar basal-body/hook protein C-terminal" evidence="6">
    <location>
        <begin position="355"/>
        <end position="397"/>
    </location>
</feature>
<evidence type="ECO:0000256" key="2">
    <source>
        <dbReference type="ARBA" id="ARBA00009677"/>
    </source>
</evidence>
<comment type="similarity">
    <text evidence="2 5">Belongs to the flagella basal body rod proteins family.</text>
</comment>
<evidence type="ECO:0000259" key="7">
    <source>
        <dbReference type="Pfam" id="PF07559"/>
    </source>
</evidence>
<dbReference type="Pfam" id="PF06429">
    <property type="entry name" value="Flg_bbr_C"/>
    <property type="match status" value="1"/>
</dbReference>
<dbReference type="NCBIfam" id="TIGR03506">
    <property type="entry name" value="FlgEFG_subfam"/>
    <property type="match status" value="1"/>
</dbReference>
<proteinExistence type="inferred from homology"/>
<dbReference type="PANTHER" id="PTHR30435">
    <property type="entry name" value="FLAGELLAR PROTEIN"/>
    <property type="match status" value="1"/>
</dbReference>
<evidence type="ECO:0000256" key="5">
    <source>
        <dbReference type="RuleBase" id="RU362116"/>
    </source>
</evidence>
<dbReference type="AlphaFoldDB" id="A0A368XR74"/>
<accession>A0A368XR74</accession>
<evidence type="ECO:0000256" key="3">
    <source>
        <dbReference type="ARBA" id="ARBA00019015"/>
    </source>
</evidence>
<keyword evidence="9" id="KW-0282">Flagellum</keyword>
<keyword evidence="10" id="KW-1185">Reference proteome</keyword>
<dbReference type="RefSeq" id="WP_114469404.1">
    <property type="nucleotide sequence ID" value="NZ_QPJK01000005.1"/>
</dbReference>
<dbReference type="SUPFAM" id="SSF117143">
    <property type="entry name" value="Flagellar hook protein flgE"/>
    <property type="match status" value="1"/>
</dbReference>
<dbReference type="Pfam" id="PF07559">
    <property type="entry name" value="FlgE_D2"/>
    <property type="match status" value="1"/>
</dbReference>
<evidence type="ECO:0000313" key="10">
    <source>
        <dbReference type="Proteomes" id="UP000252884"/>
    </source>
</evidence>
<dbReference type="GO" id="GO:0009424">
    <property type="term" value="C:bacterial-type flagellum hook"/>
    <property type="evidence" value="ECO:0007669"/>
    <property type="project" value="TreeGrafter"/>
</dbReference>
<name>A0A368XR74_9BURK</name>
<keyword evidence="4 5" id="KW-0975">Bacterial flagellum</keyword>
<gene>
    <name evidence="9" type="ORF">DES41_105416</name>
</gene>
<organism evidence="9 10">
    <name type="scientific">Pseudorhodoferax soli</name>
    <dbReference type="NCBI Taxonomy" id="545864"/>
    <lineage>
        <taxon>Bacteria</taxon>
        <taxon>Pseudomonadati</taxon>
        <taxon>Pseudomonadota</taxon>
        <taxon>Betaproteobacteria</taxon>
        <taxon>Burkholderiales</taxon>
        <taxon>Comamonadaceae</taxon>
    </lineage>
</organism>
<comment type="caution">
    <text evidence="9">The sequence shown here is derived from an EMBL/GenBank/DDBJ whole genome shotgun (WGS) entry which is preliminary data.</text>
</comment>